<protein>
    <submittedName>
        <fullName evidence="2">Uncharacterized protein</fullName>
    </submittedName>
</protein>
<evidence type="ECO:0000313" key="3">
    <source>
        <dbReference type="Proteomes" id="UP001187315"/>
    </source>
</evidence>
<dbReference type="Proteomes" id="UP001187315">
    <property type="component" value="Unassembled WGS sequence"/>
</dbReference>
<evidence type="ECO:0000313" key="2">
    <source>
        <dbReference type="EMBL" id="KAK2846207.1"/>
    </source>
</evidence>
<name>A0AA88MVV4_TACVA</name>
<organism evidence="2 3">
    <name type="scientific">Tachysurus vachellii</name>
    <name type="common">Darkbarbel catfish</name>
    <name type="synonym">Pelteobagrus vachellii</name>
    <dbReference type="NCBI Taxonomy" id="175792"/>
    <lineage>
        <taxon>Eukaryota</taxon>
        <taxon>Metazoa</taxon>
        <taxon>Chordata</taxon>
        <taxon>Craniata</taxon>
        <taxon>Vertebrata</taxon>
        <taxon>Euteleostomi</taxon>
        <taxon>Actinopterygii</taxon>
        <taxon>Neopterygii</taxon>
        <taxon>Teleostei</taxon>
        <taxon>Ostariophysi</taxon>
        <taxon>Siluriformes</taxon>
        <taxon>Bagridae</taxon>
        <taxon>Tachysurus</taxon>
    </lineage>
</organism>
<accession>A0AA88MVV4</accession>
<dbReference type="PANTHER" id="PTHR28584">
    <property type="entry name" value="FAMILY WITH SEQUENCE SIMILARITY 228 MEMBER A"/>
    <property type="match status" value="1"/>
</dbReference>
<proteinExistence type="inferred from homology"/>
<dbReference type="InterPro" id="IPR040046">
    <property type="entry name" value="FAM228"/>
</dbReference>
<evidence type="ECO:0000256" key="1">
    <source>
        <dbReference type="ARBA" id="ARBA00007753"/>
    </source>
</evidence>
<dbReference type="EMBL" id="JAVHJS010000010">
    <property type="protein sequence ID" value="KAK2846207.1"/>
    <property type="molecule type" value="Genomic_DNA"/>
</dbReference>
<reference evidence="2" key="1">
    <citation type="submission" date="2023-08" db="EMBL/GenBank/DDBJ databases">
        <title>Pelteobagrus vachellii genome.</title>
        <authorList>
            <person name="Liu H."/>
        </authorList>
    </citation>
    <scope>NUCLEOTIDE SEQUENCE</scope>
    <source>
        <strain evidence="2">PRFRI_2022a</strain>
        <tissue evidence="2">Muscle</tissue>
    </source>
</reference>
<sequence length="324" mass="37087">MDVEIATGFSSGFLGLEQSLEHEHGLGLEQGLEHEHGLGPEQGLEHEHAIFFPSRFCSCVVLSFSQTVMPSKRRKEYSGVITLHKPVPPHLLYHTAPRSVGQKSSAVEGPYVRSATRNLTRFITHPGSQADTAHTRSPCSLKHLMDHLLSEQQEVEAITQPLLDTENGFIKDLEHFLNHVDMLRVRRHELLHKRWTECVWWPIQCSVERRFKLRHCEGMKPTKMLRTGYDDYSAKVSTILLKDPLFLYLHSRLKENTAVLHCQTGCVDDCQWMASEEEQDRNKRDLYGSSRSRGPVYMATADGRCFRPGCWTANYLPRSYSVKS</sequence>
<comment type="caution">
    <text evidence="2">The sequence shown here is derived from an EMBL/GenBank/DDBJ whole genome shotgun (WGS) entry which is preliminary data.</text>
</comment>
<comment type="similarity">
    <text evidence="1">Belongs to the FAM228 family.</text>
</comment>
<dbReference type="PANTHER" id="PTHR28584:SF1">
    <property type="entry name" value="PROTEIN FAM228B"/>
    <property type="match status" value="1"/>
</dbReference>
<dbReference type="AlphaFoldDB" id="A0AA88MVV4"/>
<keyword evidence="3" id="KW-1185">Reference proteome</keyword>
<gene>
    <name evidence="2" type="ORF">Q7C36_011061</name>
</gene>